<dbReference type="AlphaFoldDB" id="A0A7K4NKH0"/>
<dbReference type="PANTHER" id="PTHR46401:SF2">
    <property type="entry name" value="GLYCOSYLTRANSFERASE WBBK-RELATED"/>
    <property type="match status" value="1"/>
</dbReference>
<accession>A0A7K4NKH0</accession>
<reference evidence="3 4" key="1">
    <citation type="journal article" date="2019" name="Environ. Microbiol.">
        <title>Genomics insights into ecotype formation of ammonia-oxidizing archaea in the deep ocean.</title>
        <authorList>
            <person name="Wang Y."/>
            <person name="Huang J.M."/>
            <person name="Cui G.J."/>
            <person name="Nunoura T."/>
            <person name="Takaki Y."/>
            <person name="Li W.L."/>
            <person name="Li J."/>
            <person name="Gao Z.M."/>
            <person name="Takai K."/>
            <person name="Zhang A.Q."/>
            <person name="Stepanauskas R."/>
        </authorList>
    </citation>
    <scope>NUCLEOTIDE SEQUENCE [LARGE SCALE GENOMIC DNA]</scope>
    <source>
        <strain evidence="3 4">N8</strain>
    </source>
</reference>
<feature type="domain" description="Glycosyl transferase family 1" evidence="2">
    <location>
        <begin position="170"/>
        <end position="335"/>
    </location>
</feature>
<comment type="caution">
    <text evidence="3">The sequence shown here is derived from an EMBL/GenBank/DDBJ whole genome shotgun (WGS) entry which is preliminary data.</text>
</comment>
<protein>
    <submittedName>
        <fullName evidence="3">Glycosyltransferase</fullName>
    </submittedName>
</protein>
<evidence type="ECO:0000313" key="3">
    <source>
        <dbReference type="EMBL" id="NWK01788.1"/>
    </source>
</evidence>
<dbReference type="PANTHER" id="PTHR46401">
    <property type="entry name" value="GLYCOSYLTRANSFERASE WBBK-RELATED"/>
    <property type="match status" value="1"/>
</dbReference>
<dbReference type="Pfam" id="PF00534">
    <property type="entry name" value="Glycos_transf_1"/>
    <property type="match status" value="1"/>
</dbReference>
<dbReference type="InterPro" id="IPR001296">
    <property type="entry name" value="Glyco_trans_1"/>
</dbReference>
<organism evidence="3 4">
    <name type="scientific">Marine Group I thaumarchaeote</name>
    <dbReference type="NCBI Taxonomy" id="2511932"/>
    <lineage>
        <taxon>Archaea</taxon>
        <taxon>Nitrososphaerota</taxon>
        <taxon>Marine Group I</taxon>
    </lineage>
</organism>
<dbReference type="SUPFAM" id="SSF53756">
    <property type="entry name" value="UDP-Glycosyltransferase/glycogen phosphorylase"/>
    <property type="match status" value="1"/>
</dbReference>
<evidence type="ECO:0000313" key="4">
    <source>
        <dbReference type="Proteomes" id="UP000529843"/>
    </source>
</evidence>
<keyword evidence="1 3" id="KW-0808">Transferase</keyword>
<evidence type="ECO:0000256" key="1">
    <source>
        <dbReference type="ARBA" id="ARBA00022679"/>
    </source>
</evidence>
<dbReference type="Proteomes" id="UP000529843">
    <property type="component" value="Unassembled WGS sequence"/>
</dbReference>
<evidence type="ECO:0000259" key="2">
    <source>
        <dbReference type="Pfam" id="PF00534"/>
    </source>
</evidence>
<gene>
    <name evidence="3" type="ORF">HX804_00530</name>
</gene>
<dbReference type="GO" id="GO:0016757">
    <property type="term" value="F:glycosyltransferase activity"/>
    <property type="evidence" value="ECO:0007669"/>
    <property type="project" value="InterPro"/>
</dbReference>
<dbReference type="EMBL" id="JACAST010000002">
    <property type="protein sequence ID" value="NWK01788.1"/>
    <property type="molecule type" value="Genomic_DNA"/>
</dbReference>
<dbReference type="Gene3D" id="3.40.50.2000">
    <property type="entry name" value="Glycogen Phosphorylase B"/>
    <property type="match status" value="1"/>
</dbReference>
<name>A0A7K4NKH0_9ARCH</name>
<proteinExistence type="predicted"/>
<sequence>MTINILAIGDVGNNLSTLRKFTKTKIHIINSPKDDAGIFTYDDNYELFENYKILDQVKKINEIKNNFDFCITMGVGERIAYLADLNYVSLYVGRDIDAPRFIKNSTEEWFNQPLHTLNFLERRFYRRVFDSAIAHVGGRWILPYLKKFSKNYIRLDRVIIDPTLFNDATKPIDKKKERFTFFCPQRFGLSKGTDILWEAIKYCKTDFDIIQVDWRDVGTDQERRTSLKIRESRPKQVKLIPMIKRNEITKYYTWADAVIGNLRIGDFENIELESIFCKKPVINYADKSIQYILENKQVESPFLPTSNKPKEIAKVIDKVVESKQFRDDLLEREREFVLEIANTEKIAQWWDSLFEQMVSKHNSIHRNSSKFTLKLNLILFLIGNRLYSKKIFNFLINKFRGKHQS</sequence>